<dbReference type="InterPro" id="IPR011029">
    <property type="entry name" value="DEATH-like_dom_sf"/>
</dbReference>
<accession>A0AAU9VS77</accession>
<dbReference type="Proteomes" id="UP001159428">
    <property type="component" value="Unassembled WGS sequence"/>
</dbReference>
<evidence type="ECO:0000313" key="1">
    <source>
        <dbReference type="EMBL" id="CAH3037873.1"/>
    </source>
</evidence>
<organism evidence="1 2">
    <name type="scientific">Pocillopora meandrina</name>
    <dbReference type="NCBI Taxonomy" id="46732"/>
    <lineage>
        <taxon>Eukaryota</taxon>
        <taxon>Metazoa</taxon>
        <taxon>Cnidaria</taxon>
        <taxon>Anthozoa</taxon>
        <taxon>Hexacorallia</taxon>
        <taxon>Scleractinia</taxon>
        <taxon>Astrocoeniina</taxon>
        <taxon>Pocilloporidae</taxon>
        <taxon>Pocillopora</taxon>
    </lineage>
</organism>
<dbReference type="EMBL" id="CALNXJ010000004">
    <property type="protein sequence ID" value="CAH3037873.1"/>
    <property type="molecule type" value="Genomic_DNA"/>
</dbReference>
<dbReference type="AlphaFoldDB" id="A0AAU9VS77"/>
<keyword evidence="2" id="KW-1185">Reference proteome</keyword>
<comment type="caution">
    <text evidence="1">The sequence shown here is derived from an EMBL/GenBank/DDBJ whole genome shotgun (WGS) entry which is preliminary data.</text>
</comment>
<name>A0AAU9VS77_9CNID</name>
<evidence type="ECO:0000313" key="2">
    <source>
        <dbReference type="Proteomes" id="UP001159428"/>
    </source>
</evidence>
<evidence type="ECO:0008006" key="3">
    <source>
        <dbReference type="Google" id="ProtNLM"/>
    </source>
</evidence>
<sequence>MAEGGQGSGNIILSMGKIQKLAHGNVLLTNGSGWIVTFPQIQGEIWPDLSKTTTSDEHSDYQTVVATTSQVVSKSDLASDLPWTAEFLPQKRFNLGNEKFSLSLSTFHEVDLPGQKLSLMLFPIETLHKQKKFSRFLSNELQPNRSQLCYQEESKAALKVSANTMHELLCHVLVEDPTQKKPSLNSYVLSMDELGLFFLHPYGNKAKLKTLEDFQNTEKPMGSVIIKEDGRVVGFLAFGDKDEILPLFFPRYFQDDGALSQAGLTQESHPKEKKTVCEGDHNRNKNGGSLLLPFNQSIGNKNPDLYLPENEQIVGNEREPLEMSYPSLLGNSLYRTSHRSYSEHLELTPRTGRKLCKSISLPQKIPLKDDSKVSMLESHISLRGTLCQYLDTSIKAAKGWKYLAELNKVSTDQSLEHHSRSKEMFEVVASQNPSLLIGEVKRLLRELKIMEVWKCFEKLHDNMEIGNFLETQPPVFLNKVFLKLDHLPTDQWQTLGLNLGVERDNLRHIMTDCANQNQNPAQHVIGYIFRSHPTMLMGQFKKYLSDIKRNDVKARLDDMKDSSTIEDLHDDLDKMREITSMLNVPDNLTRKNYKDLADVCGVPSDLYQSLQPPCVASPTAVVLEEIVREKPHFTMYQLFLNLRDMKRLDVIQGISIFFVEEDFLNMKRKLKISDE</sequence>
<gene>
    <name evidence="1" type="ORF">PMEA_00021403</name>
</gene>
<proteinExistence type="predicted"/>
<dbReference type="Gene3D" id="1.10.533.10">
    <property type="entry name" value="Death Domain, Fas"/>
    <property type="match status" value="2"/>
</dbReference>
<protein>
    <recommendedName>
        <fullName evidence="3">Death domain-containing protein</fullName>
    </recommendedName>
</protein>
<reference evidence="1 2" key="1">
    <citation type="submission" date="2022-05" db="EMBL/GenBank/DDBJ databases">
        <authorList>
            <consortium name="Genoscope - CEA"/>
            <person name="William W."/>
        </authorList>
    </citation>
    <scope>NUCLEOTIDE SEQUENCE [LARGE SCALE GENOMIC DNA]</scope>
</reference>
<dbReference type="SUPFAM" id="SSF47986">
    <property type="entry name" value="DEATH domain"/>
    <property type="match status" value="1"/>
</dbReference>